<dbReference type="PROSITE" id="PS50850">
    <property type="entry name" value="MFS"/>
    <property type="match status" value="1"/>
</dbReference>
<keyword evidence="4 7" id="KW-0812">Transmembrane</keyword>
<accession>D6U321</accession>
<evidence type="ECO:0000256" key="4">
    <source>
        <dbReference type="ARBA" id="ARBA00022692"/>
    </source>
</evidence>
<feature type="transmembrane region" description="Helical" evidence="7">
    <location>
        <begin position="227"/>
        <end position="248"/>
    </location>
</feature>
<dbReference type="InParanoid" id="D6U321"/>
<keyword evidence="3" id="KW-1003">Cell membrane</keyword>
<evidence type="ECO:0000256" key="2">
    <source>
        <dbReference type="ARBA" id="ARBA00022448"/>
    </source>
</evidence>
<evidence type="ECO:0000256" key="1">
    <source>
        <dbReference type="ARBA" id="ARBA00004651"/>
    </source>
</evidence>
<dbReference type="Proteomes" id="UP000004508">
    <property type="component" value="Unassembled WGS sequence"/>
</dbReference>
<evidence type="ECO:0000256" key="3">
    <source>
        <dbReference type="ARBA" id="ARBA00022475"/>
    </source>
</evidence>
<dbReference type="PANTHER" id="PTHR23517:SF2">
    <property type="entry name" value="MULTIDRUG RESISTANCE PROTEIN MDTH"/>
    <property type="match status" value="1"/>
</dbReference>
<comment type="subcellular location">
    <subcellularLocation>
        <location evidence="1">Cell membrane</location>
        <topology evidence="1">Multi-pass membrane protein</topology>
    </subcellularLocation>
</comment>
<evidence type="ECO:0000313" key="10">
    <source>
        <dbReference type="Proteomes" id="UP000004508"/>
    </source>
</evidence>
<feature type="transmembrane region" description="Helical" evidence="7">
    <location>
        <begin position="260"/>
        <end position="284"/>
    </location>
</feature>
<keyword evidence="5 7" id="KW-1133">Transmembrane helix</keyword>
<dbReference type="InterPro" id="IPR005829">
    <property type="entry name" value="Sugar_transporter_CS"/>
</dbReference>
<dbReference type="GO" id="GO:0005886">
    <property type="term" value="C:plasma membrane"/>
    <property type="evidence" value="ECO:0007669"/>
    <property type="project" value="UniProtKB-SubCell"/>
</dbReference>
<proteinExistence type="predicted"/>
<feature type="transmembrane region" description="Helical" evidence="7">
    <location>
        <begin position="379"/>
        <end position="399"/>
    </location>
</feature>
<dbReference type="InterPro" id="IPR050171">
    <property type="entry name" value="MFS_Transporters"/>
</dbReference>
<evidence type="ECO:0000256" key="6">
    <source>
        <dbReference type="ARBA" id="ARBA00023136"/>
    </source>
</evidence>
<feature type="transmembrane region" description="Helical" evidence="7">
    <location>
        <begin position="21"/>
        <end position="45"/>
    </location>
</feature>
<dbReference type="eggNOG" id="COG2814">
    <property type="taxonomic scope" value="Bacteria"/>
</dbReference>
<dbReference type="CDD" id="cd17329">
    <property type="entry name" value="MFS_MdtH_MDR_like"/>
    <property type="match status" value="1"/>
</dbReference>
<dbReference type="SUPFAM" id="SSF103473">
    <property type="entry name" value="MFS general substrate transporter"/>
    <property type="match status" value="1"/>
</dbReference>
<protein>
    <submittedName>
        <fullName evidence="9">Major facilitator superfamily MFS_1</fullName>
    </submittedName>
</protein>
<feature type="transmembrane region" description="Helical" evidence="7">
    <location>
        <begin position="316"/>
        <end position="341"/>
    </location>
</feature>
<dbReference type="PANTHER" id="PTHR23517">
    <property type="entry name" value="RESISTANCE PROTEIN MDTM, PUTATIVE-RELATED-RELATED"/>
    <property type="match status" value="1"/>
</dbReference>
<keyword evidence="6 7" id="KW-0472">Membrane</keyword>
<keyword evidence="10" id="KW-1185">Reference proteome</keyword>
<reference evidence="9 10" key="1">
    <citation type="journal article" date="2011" name="Stand. Genomic Sci.">
        <title>Non-contiguous finished genome sequence and contextual data of the filamentous soil bacterium Ktedonobacter racemifer type strain (SOSP1-21).</title>
        <authorList>
            <person name="Chang Y.J."/>
            <person name="Land M."/>
            <person name="Hauser L."/>
            <person name="Chertkov O."/>
            <person name="Del Rio T.G."/>
            <person name="Nolan M."/>
            <person name="Copeland A."/>
            <person name="Tice H."/>
            <person name="Cheng J.F."/>
            <person name="Lucas S."/>
            <person name="Han C."/>
            <person name="Goodwin L."/>
            <person name="Pitluck S."/>
            <person name="Ivanova N."/>
            <person name="Ovchinikova G."/>
            <person name="Pati A."/>
            <person name="Chen A."/>
            <person name="Palaniappan K."/>
            <person name="Mavromatis K."/>
            <person name="Liolios K."/>
            <person name="Brettin T."/>
            <person name="Fiebig A."/>
            <person name="Rohde M."/>
            <person name="Abt B."/>
            <person name="Goker M."/>
            <person name="Detter J.C."/>
            <person name="Woyke T."/>
            <person name="Bristow J."/>
            <person name="Eisen J.A."/>
            <person name="Markowitz V."/>
            <person name="Hugenholtz P."/>
            <person name="Kyrpides N.C."/>
            <person name="Klenk H.P."/>
            <person name="Lapidus A."/>
        </authorList>
    </citation>
    <scope>NUCLEOTIDE SEQUENCE [LARGE SCALE GENOMIC DNA]</scope>
    <source>
        <strain evidence="10">DSM 44963</strain>
    </source>
</reference>
<dbReference type="EMBL" id="ADVG01000004">
    <property type="protein sequence ID" value="EFH82926.1"/>
    <property type="molecule type" value="Genomic_DNA"/>
</dbReference>
<feature type="domain" description="Major facilitator superfamily (MFS) profile" evidence="8">
    <location>
        <begin position="20"/>
        <end position="407"/>
    </location>
</feature>
<dbReference type="InterPro" id="IPR036259">
    <property type="entry name" value="MFS_trans_sf"/>
</dbReference>
<sequence>MDIPTKRLATFLQNLRFSRSFWFLVTGSFINKAGNFIMPFFTLYLTSLHHLSISAATLIISLMGLGSLGAGICGGILADRIGRRVTLLFSLVATATLMLALGFAQTLPLIIPLAILYQFFNELFRPVTSAAIADLVPPEEQTRAYALRYWANNIGNAIGPLIAGLIAPISYLLLFLGDALTTCSFSLLIWFGVPETGQSNRSHVKKQLERKAPTKLPLRQAFTDPWLWSYALLALLFDCVYIQSTTALPLDMYAHGMSTLAFGTVMAVNAVQIVFVSLPLTTLFRRVNRHLSLAIAALMLGTGMGLYIWLHMYAGYILGVLFWTVGEILSYPIALALIAELSPPLLRGSYQGIYSSIRALSSLLAPALGGLILEQLGPTALWSSCFVVSALIACGYLILNKLRQPQHIKWGCVAKTLRDSRKLNCSREDMAKDDRL</sequence>
<name>D6U321_KTERA</name>
<dbReference type="InterPro" id="IPR011701">
    <property type="entry name" value="MFS"/>
</dbReference>
<dbReference type="GO" id="GO:0022857">
    <property type="term" value="F:transmembrane transporter activity"/>
    <property type="evidence" value="ECO:0007669"/>
    <property type="project" value="InterPro"/>
</dbReference>
<dbReference type="Gene3D" id="1.20.1250.20">
    <property type="entry name" value="MFS general substrate transporter like domains"/>
    <property type="match status" value="1"/>
</dbReference>
<feature type="transmembrane region" description="Helical" evidence="7">
    <location>
        <begin position="353"/>
        <end position="373"/>
    </location>
</feature>
<dbReference type="FunCoup" id="D6U321">
    <property type="interactions" value="42"/>
</dbReference>
<keyword evidence="2" id="KW-0813">Transport</keyword>
<dbReference type="AlphaFoldDB" id="D6U321"/>
<feature type="transmembrane region" description="Helical" evidence="7">
    <location>
        <begin position="291"/>
        <end position="310"/>
    </location>
</feature>
<comment type="caution">
    <text evidence="9">The sequence shown here is derived from an EMBL/GenBank/DDBJ whole genome shotgun (WGS) entry which is preliminary data.</text>
</comment>
<dbReference type="PROSITE" id="PS00216">
    <property type="entry name" value="SUGAR_TRANSPORT_1"/>
    <property type="match status" value="1"/>
</dbReference>
<evidence type="ECO:0000256" key="7">
    <source>
        <dbReference type="SAM" id="Phobius"/>
    </source>
</evidence>
<dbReference type="OrthoDB" id="9793283at2"/>
<evidence type="ECO:0000256" key="5">
    <source>
        <dbReference type="ARBA" id="ARBA00022989"/>
    </source>
</evidence>
<feature type="transmembrane region" description="Helical" evidence="7">
    <location>
        <begin position="51"/>
        <end position="78"/>
    </location>
</feature>
<evidence type="ECO:0000313" key="9">
    <source>
        <dbReference type="EMBL" id="EFH82926.1"/>
    </source>
</evidence>
<dbReference type="Pfam" id="PF07690">
    <property type="entry name" value="MFS_1"/>
    <property type="match status" value="1"/>
</dbReference>
<dbReference type="RefSeq" id="WP_007921386.1">
    <property type="nucleotide sequence ID" value="NZ_ADVG01000004.1"/>
</dbReference>
<feature type="transmembrane region" description="Helical" evidence="7">
    <location>
        <begin position="85"/>
        <end position="117"/>
    </location>
</feature>
<dbReference type="InterPro" id="IPR020846">
    <property type="entry name" value="MFS_dom"/>
</dbReference>
<evidence type="ECO:0000259" key="8">
    <source>
        <dbReference type="PROSITE" id="PS50850"/>
    </source>
</evidence>
<organism evidence="9 10">
    <name type="scientific">Ktedonobacter racemifer DSM 44963</name>
    <dbReference type="NCBI Taxonomy" id="485913"/>
    <lineage>
        <taxon>Bacteria</taxon>
        <taxon>Bacillati</taxon>
        <taxon>Chloroflexota</taxon>
        <taxon>Ktedonobacteria</taxon>
        <taxon>Ktedonobacterales</taxon>
        <taxon>Ktedonobacteraceae</taxon>
        <taxon>Ktedonobacter</taxon>
    </lineage>
</organism>
<gene>
    <name evidence="9" type="ORF">Krac_3819</name>
</gene>
<dbReference type="STRING" id="485913.Krac_3819"/>